<dbReference type="Proteomes" id="UP000095039">
    <property type="component" value="Unassembled WGS sequence"/>
</dbReference>
<organism evidence="2 3">
    <name type="scientific">Enterovibrio norvegicus FF-454</name>
    <dbReference type="NCBI Taxonomy" id="1185651"/>
    <lineage>
        <taxon>Bacteria</taxon>
        <taxon>Pseudomonadati</taxon>
        <taxon>Pseudomonadota</taxon>
        <taxon>Gammaproteobacteria</taxon>
        <taxon>Vibrionales</taxon>
        <taxon>Vibrionaceae</taxon>
        <taxon>Enterovibrio</taxon>
    </lineage>
</organism>
<keyword evidence="1" id="KW-1133">Transmembrane helix</keyword>
<comment type="caution">
    <text evidence="2">The sequence shown here is derived from an EMBL/GenBank/DDBJ whole genome shotgun (WGS) entry which is preliminary data.</text>
</comment>
<keyword evidence="1" id="KW-0472">Membrane</keyword>
<dbReference type="EMBL" id="AJWN02000088">
    <property type="protein sequence ID" value="OEE59303.1"/>
    <property type="molecule type" value="Genomic_DNA"/>
</dbReference>
<accession>A0A1E5C1E3</accession>
<proteinExistence type="predicted"/>
<evidence type="ECO:0000313" key="2">
    <source>
        <dbReference type="EMBL" id="OEE59303.1"/>
    </source>
</evidence>
<protein>
    <submittedName>
        <fullName evidence="2">Uncharacterized protein</fullName>
    </submittedName>
</protein>
<keyword evidence="3" id="KW-1185">Reference proteome</keyword>
<gene>
    <name evidence="2" type="ORF">A1OK_14310</name>
</gene>
<name>A0A1E5C1E3_9GAMM</name>
<evidence type="ECO:0000256" key="1">
    <source>
        <dbReference type="SAM" id="Phobius"/>
    </source>
</evidence>
<reference evidence="2 3" key="1">
    <citation type="journal article" date="2012" name="Science">
        <title>Ecological populations of bacteria act as socially cohesive units of antibiotic production and resistance.</title>
        <authorList>
            <person name="Cordero O.X."/>
            <person name="Wildschutte H."/>
            <person name="Kirkup B."/>
            <person name="Proehl S."/>
            <person name="Ngo L."/>
            <person name="Hussain F."/>
            <person name="Le Roux F."/>
            <person name="Mincer T."/>
            <person name="Polz M.F."/>
        </authorList>
    </citation>
    <scope>NUCLEOTIDE SEQUENCE [LARGE SCALE GENOMIC DNA]</scope>
    <source>
        <strain evidence="2 3">FF-454</strain>
    </source>
</reference>
<feature type="transmembrane region" description="Helical" evidence="1">
    <location>
        <begin position="112"/>
        <end position="131"/>
    </location>
</feature>
<feature type="transmembrane region" description="Helical" evidence="1">
    <location>
        <begin position="32"/>
        <end position="51"/>
    </location>
</feature>
<keyword evidence="1" id="KW-0812">Transmembrane</keyword>
<dbReference type="AlphaFoldDB" id="A0A1E5C1E3"/>
<sequence length="134" mass="14903">MAVSGVFSAIFMPLVIFQSALSGNLPIVYASIVFGSYGYLIVTSYIAIFYMRKNVLNYDEYIEVREISNSSSNVLIGLLDAVDKAFVMSFEKYHSPEVPSKLLVLISKIHKATLYNLLLQGGVCVVLAILHEMR</sequence>
<evidence type="ECO:0000313" key="3">
    <source>
        <dbReference type="Proteomes" id="UP000095039"/>
    </source>
</evidence>